<dbReference type="AlphaFoldDB" id="A0A0D6PXK7"/>
<dbReference type="Gene3D" id="1.10.10.10">
    <property type="entry name" value="Winged helix-like DNA-binding domain superfamily/Winged helix DNA-binding domain"/>
    <property type="match status" value="1"/>
</dbReference>
<dbReference type="CDD" id="cd05466">
    <property type="entry name" value="PBP2_LTTR_substrate"/>
    <property type="match status" value="1"/>
</dbReference>
<dbReference type="InterPro" id="IPR036388">
    <property type="entry name" value="WH-like_DNA-bd_sf"/>
</dbReference>
<sequence length="326" mass="35801">MTREHTSSPGNSAPTRRKAPHRKAAGFHGQIAEVDLRLLRVFRTVAEHGGFAAAEVALGKSKSSISIDISALENRLGLRLCMRGRSGFALTAEGRMVMEATNTLFSDIARFQQRINEASGTLSGRFCLYVPDNIQIHGETALVRAIEIFTTRHPGVFLDIRSASSREVEFAVLNGQASAGIMLNPRHLPNMHATPLFREALHLFCGMRHPLFNMPEDAITPEVLSQHRMIAVSGAASSPMWEGIRPRLTFAAAAENVDSRALLILSGSYLGFLPDPFAQPLLRDGLLRRITLGGLELVTGFYFIARPSPETGLMVDIFRRILEEAC</sequence>
<comment type="similarity">
    <text evidence="1">Belongs to the LysR transcriptional regulatory family.</text>
</comment>
<dbReference type="RefSeq" id="WP_010510105.1">
    <property type="nucleotide sequence ID" value="NZ_BANI01000015.1"/>
</dbReference>
<gene>
    <name evidence="7" type="ORF">Geu3261_0015_029</name>
</gene>
<feature type="compositionally biased region" description="Basic residues" evidence="5">
    <location>
        <begin position="15"/>
        <end position="25"/>
    </location>
</feature>
<dbReference type="InterPro" id="IPR036390">
    <property type="entry name" value="WH_DNA-bd_sf"/>
</dbReference>
<dbReference type="PROSITE" id="PS50931">
    <property type="entry name" value="HTH_LYSR"/>
    <property type="match status" value="1"/>
</dbReference>
<dbReference type="PANTHER" id="PTHR30126">
    <property type="entry name" value="HTH-TYPE TRANSCRIPTIONAL REGULATOR"/>
    <property type="match status" value="1"/>
</dbReference>
<reference evidence="7 8" key="1">
    <citation type="submission" date="2012-11" db="EMBL/GenBank/DDBJ databases">
        <title>Whole genome sequence of Gluconacetobacter europaeus NBRC3261.</title>
        <authorList>
            <person name="Azuma Y."/>
            <person name="Higashiura N."/>
            <person name="Hirakawa H."/>
            <person name="Matsushita K."/>
        </authorList>
    </citation>
    <scope>NUCLEOTIDE SEQUENCE [LARGE SCALE GENOMIC DNA]</scope>
    <source>
        <strain evidence="7 8">NBRC 3261</strain>
    </source>
</reference>
<accession>A0A0D6PXK7</accession>
<name>A0A0D6PXK7_KOMEU</name>
<dbReference type="InterPro" id="IPR000847">
    <property type="entry name" value="LysR_HTH_N"/>
</dbReference>
<evidence type="ECO:0000256" key="3">
    <source>
        <dbReference type="ARBA" id="ARBA00023125"/>
    </source>
</evidence>
<dbReference type="Gene3D" id="3.40.190.290">
    <property type="match status" value="1"/>
</dbReference>
<feature type="region of interest" description="Disordered" evidence="5">
    <location>
        <begin position="1"/>
        <end position="25"/>
    </location>
</feature>
<proteinExistence type="inferred from homology"/>
<evidence type="ECO:0000256" key="5">
    <source>
        <dbReference type="SAM" id="MobiDB-lite"/>
    </source>
</evidence>
<organism evidence="7 8">
    <name type="scientific">Komagataeibacter europaeus NBRC 3261</name>
    <dbReference type="NCBI Taxonomy" id="1234669"/>
    <lineage>
        <taxon>Bacteria</taxon>
        <taxon>Pseudomonadati</taxon>
        <taxon>Pseudomonadota</taxon>
        <taxon>Alphaproteobacteria</taxon>
        <taxon>Acetobacterales</taxon>
        <taxon>Acetobacteraceae</taxon>
        <taxon>Komagataeibacter</taxon>
    </lineage>
</organism>
<dbReference type="Pfam" id="PF00126">
    <property type="entry name" value="HTH_1"/>
    <property type="match status" value="1"/>
</dbReference>
<dbReference type="GO" id="GO:0000976">
    <property type="term" value="F:transcription cis-regulatory region binding"/>
    <property type="evidence" value="ECO:0007669"/>
    <property type="project" value="TreeGrafter"/>
</dbReference>
<keyword evidence="4" id="KW-0804">Transcription</keyword>
<dbReference type="SUPFAM" id="SSF46785">
    <property type="entry name" value="Winged helix' DNA-binding domain"/>
    <property type="match status" value="1"/>
</dbReference>
<keyword evidence="2" id="KW-0805">Transcription regulation</keyword>
<dbReference type="InterPro" id="IPR005119">
    <property type="entry name" value="LysR_subst-bd"/>
</dbReference>
<evidence type="ECO:0000256" key="4">
    <source>
        <dbReference type="ARBA" id="ARBA00023163"/>
    </source>
</evidence>
<comment type="caution">
    <text evidence="7">The sequence shown here is derived from an EMBL/GenBank/DDBJ whole genome shotgun (WGS) entry which is preliminary data.</text>
</comment>
<evidence type="ECO:0000256" key="2">
    <source>
        <dbReference type="ARBA" id="ARBA00023015"/>
    </source>
</evidence>
<keyword evidence="3" id="KW-0238">DNA-binding</keyword>
<dbReference type="Pfam" id="PF03466">
    <property type="entry name" value="LysR_substrate"/>
    <property type="match status" value="1"/>
</dbReference>
<feature type="domain" description="HTH lysR-type" evidence="6">
    <location>
        <begin position="34"/>
        <end position="91"/>
    </location>
</feature>
<dbReference type="Proteomes" id="UP000032675">
    <property type="component" value="Unassembled WGS sequence"/>
</dbReference>
<dbReference type="GO" id="GO:0003700">
    <property type="term" value="F:DNA-binding transcription factor activity"/>
    <property type="evidence" value="ECO:0007669"/>
    <property type="project" value="InterPro"/>
</dbReference>
<evidence type="ECO:0000313" key="8">
    <source>
        <dbReference type="Proteomes" id="UP000032675"/>
    </source>
</evidence>
<evidence type="ECO:0000256" key="1">
    <source>
        <dbReference type="ARBA" id="ARBA00009437"/>
    </source>
</evidence>
<dbReference type="PANTHER" id="PTHR30126:SF98">
    <property type="entry name" value="HTH-TYPE TRANSCRIPTIONAL ACTIVATOR BAUR"/>
    <property type="match status" value="1"/>
</dbReference>
<protein>
    <submittedName>
        <fullName evidence="7">Transcriptional regulator LysR</fullName>
    </submittedName>
</protein>
<evidence type="ECO:0000259" key="6">
    <source>
        <dbReference type="PROSITE" id="PS50931"/>
    </source>
</evidence>
<dbReference type="SUPFAM" id="SSF53850">
    <property type="entry name" value="Periplasmic binding protein-like II"/>
    <property type="match status" value="1"/>
</dbReference>
<evidence type="ECO:0000313" key="7">
    <source>
        <dbReference type="EMBL" id="GAN95226.1"/>
    </source>
</evidence>
<dbReference type="EMBL" id="BANI01000015">
    <property type="protein sequence ID" value="GAN95226.1"/>
    <property type="molecule type" value="Genomic_DNA"/>
</dbReference>